<accession>A0AA40DID2</accession>
<name>A0AA40DID2_9PEZI</name>
<dbReference type="PROSITE" id="PS50157">
    <property type="entry name" value="ZINC_FINGER_C2H2_2"/>
    <property type="match status" value="1"/>
</dbReference>
<feature type="domain" description="C2H2-type" evidence="4">
    <location>
        <begin position="432"/>
        <end position="456"/>
    </location>
</feature>
<feature type="compositionally biased region" description="Basic and acidic residues" evidence="3">
    <location>
        <begin position="416"/>
        <end position="428"/>
    </location>
</feature>
<sequence>MSSRRTLSPQDYKVGWICALSTELAASEAMLDEVHNPVAQDSIDHNSYTLGRICGHNVVMMCLPAGGTGTVSAARAATRMANSFRSLRFGLMVGIGGGVPSEEKDIRLGDVVVSSPNAKSGGVLQYDFGKTVQEGRFVQTGTLDKPPEVLRAALSRLQAKHMIQDPGFLQYLADMAANHAKMKAGFAHPGADKDILYDGLYNHPEGPGHGTCIGCDPARRVQRAPRGSTDPVIHLGLIASGNQVMRDGATRDRLRREMGMDCFEMEAAGLMDGFPCLVIRGICDYADSHKNKGWQPYAAATAAAYAKELLYTVSRDAVTEAPVAPGTTSDPVAPETTSEPRFCPETKSDSDTESNGELESDPETESDRDTGSHGKVKKEANLPQVCLVCEQRCESLPALYRHLRASGHGSQHNRLKREAVKGQAKRESSSATNCRECGKEFRDRAALFDHARGAKHDQLYIVSAAGKGDLEEVRRRLIGGADIDARDEQTSTALHRAAENGHMHVVRFLLDQGADRIAERYPGHTPLDEAVLRGDLALVKVFFERGTGTGTNKRTDPNSVAYAAQTGNVEVAKLLLSQGANIDATRKINIKGLMIPADATPLYCAVDAGHENLVQFLLDRGAHQGRTEHGWYPLCLAAERGSVAVVKLLLERGMDNEAEFVKVLGYAFESLRERTAHLGHLFLDRGLPVEGAENDGDPLRHAASIGSPTLIRLLFRRGAKLRDKRFPGDVMGGYKPNCASSSSDATTATELIDHFRSRGAI</sequence>
<dbReference type="SUPFAM" id="SSF48403">
    <property type="entry name" value="Ankyrin repeat"/>
    <property type="match status" value="1"/>
</dbReference>
<feature type="region of interest" description="Disordered" evidence="3">
    <location>
        <begin position="407"/>
        <end position="431"/>
    </location>
</feature>
<evidence type="ECO:0000256" key="1">
    <source>
        <dbReference type="PROSITE-ProRule" id="PRU00023"/>
    </source>
</evidence>
<dbReference type="PANTHER" id="PTHR46082:SF11">
    <property type="entry name" value="AAA+ ATPASE DOMAIN-CONTAINING PROTEIN-RELATED"/>
    <property type="match status" value="1"/>
</dbReference>
<dbReference type="Proteomes" id="UP001172102">
    <property type="component" value="Unassembled WGS sequence"/>
</dbReference>
<feature type="repeat" description="ANK" evidence="1">
    <location>
        <begin position="489"/>
        <end position="515"/>
    </location>
</feature>
<dbReference type="SUPFAM" id="SSF53167">
    <property type="entry name" value="Purine and uridine phosphorylases"/>
    <property type="match status" value="1"/>
</dbReference>
<dbReference type="InterPro" id="IPR002110">
    <property type="entry name" value="Ankyrin_rpt"/>
</dbReference>
<comment type="caution">
    <text evidence="5">The sequence shown here is derived from an EMBL/GenBank/DDBJ whole genome shotgun (WGS) entry which is preliminary data.</text>
</comment>
<keyword evidence="2" id="KW-0479">Metal-binding</keyword>
<keyword evidence="2" id="KW-0863">Zinc-finger</keyword>
<feature type="repeat" description="ANK" evidence="1">
    <location>
        <begin position="629"/>
        <end position="655"/>
    </location>
</feature>
<feature type="region of interest" description="Disordered" evidence="3">
    <location>
        <begin position="321"/>
        <end position="376"/>
    </location>
</feature>
<feature type="compositionally biased region" description="Polar residues" evidence="3">
    <location>
        <begin position="326"/>
        <end position="339"/>
    </location>
</feature>
<dbReference type="PROSITE" id="PS00028">
    <property type="entry name" value="ZINC_FINGER_C2H2_1"/>
    <property type="match status" value="1"/>
</dbReference>
<feature type="repeat" description="ANK" evidence="1">
    <location>
        <begin position="522"/>
        <end position="554"/>
    </location>
</feature>
<dbReference type="PROSITE" id="PS50088">
    <property type="entry name" value="ANK_REPEAT"/>
    <property type="match status" value="5"/>
</dbReference>
<keyword evidence="6" id="KW-1185">Reference proteome</keyword>
<feature type="repeat" description="ANK" evidence="1">
    <location>
        <begin position="555"/>
        <end position="587"/>
    </location>
</feature>
<dbReference type="EMBL" id="JAUKUA010000007">
    <property type="protein sequence ID" value="KAK0704300.1"/>
    <property type="molecule type" value="Genomic_DNA"/>
</dbReference>
<dbReference type="GO" id="GO:0003824">
    <property type="term" value="F:catalytic activity"/>
    <property type="evidence" value="ECO:0007669"/>
    <property type="project" value="InterPro"/>
</dbReference>
<dbReference type="InterPro" id="IPR000845">
    <property type="entry name" value="Nucleoside_phosphorylase_d"/>
</dbReference>
<proteinExistence type="predicted"/>
<evidence type="ECO:0000313" key="6">
    <source>
        <dbReference type="Proteomes" id="UP001172102"/>
    </source>
</evidence>
<dbReference type="InterPro" id="IPR053137">
    <property type="entry name" value="NLR-like"/>
</dbReference>
<protein>
    <submittedName>
        <fullName evidence="5">Nucleoside phosphorylase domain-containing protein</fullName>
    </submittedName>
</protein>
<reference evidence="5" key="1">
    <citation type="submission" date="2023-06" db="EMBL/GenBank/DDBJ databases">
        <title>Genome-scale phylogeny and comparative genomics of the fungal order Sordariales.</title>
        <authorList>
            <consortium name="Lawrence Berkeley National Laboratory"/>
            <person name="Hensen N."/>
            <person name="Bonometti L."/>
            <person name="Westerberg I."/>
            <person name="Brannstrom I.O."/>
            <person name="Guillou S."/>
            <person name="Cros-Aarteil S."/>
            <person name="Calhoun S."/>
            <person name="Haridas S."/>
            <person name="Kuo A."/>
            <person name="Mondo S."/>
            <person name="Pangilinan J."/>
            <person name="Riley R."/>
            <person name="Labutti K."/>
            <person name="Andreopoulos B."/>
            <person name="Lipzen A."/>
            <person name="Chen C."/>
            <person name="Yanf M."/>
            <person name="Daum C."/>
            <person name="Ng V."/>
            <person name="Clum A."/>
            <person name="Steindorff A."/>
            <person name="Ohm R."/>
            <person name="Martin F."/>
            <person name="Silar P."/>
            <person name="Natvig D."/>
            <person name="Lalanne C."/>
            <person name="Gautier V."/>
            <person name="Ament-Velasquez S.L."/>
            <person name="Kruys A."/>
            <person name="Hutchinson M.I."/>
            <person name="Powell A.J."/>
            <person name="Barry K."/>
            <person name="Miller A.N."/>
            <person name="Grigoriev I.V."/>
            <person name="Debuchy R."/>
            <person name="Gladieux P."/>
            <person name="Thoren M.H."/>
            <person name="Johannesson H."/>
        </authorList>
    </citation>
    <scope>NUCLEOTIDE SEQUENCE</scope>
    <source>
        <strain evidence="5">SMH4607-1</strain>
    </source>
</reference>
<feature type="repeat" description="ANK" evidence="1">
    <location>
        <begin position="597"/>
        <end position="629"/>
    </location>
</feature>
<dbReference type="SMART" id="SM00355">
    <property type="entry name" value="ZnF_C2H2"/>
    <property type="match status" value="2"/>
</dbReference>
<feature type="compositionally biased region" description="Basic and acidic residues" evidence="3">
    <location>
        <begin position="365"/>
        <end position="376"/>
    </location>
</feature>
<dbReference type="PANTHER" id="PTHR46082">
    <property type="entry name" value="ATP/GTP-BINDING PROTEIN-RELATED"/>
    <property type="match status" value="1"/>
</dbReference>
<keyword evidence="1" id="KW-0040">ANK repeat</keyword>
<feature type="compositionally biased region" description="Acidic residues" evidence="3">
    <location>
        <begin position="351"/>
        <end position="364"/>
    </location>
</feature>
<dbReference type="InterPro" id="IPR035994">
    <property type="entry name" value="Nucleoside_phosphorylase_sf"/>
</dbReference>
<dbReference type="InterPro" id="IPR013087">
    <property type="entry name" value="Znf_C2H2_type"/>
</dbReference>
<evidence type="ECO:0000256" key="3">
    <source>
        <dbReference type="SAM" id="MobiDB-lite"/>
    </source>
</evidence>
<organism evidence="5 6">
    <name type="scientific">Lasiosphaeris hirsuta</name>
    <dbReference type="NCBI Taxonomy" id="260670"/>
    <lineage>
        <taxon>Eukaryota</taxon>
        <taxon>Fungi</taxon>
        <taxon>Dikarya</taxon>
        <taxon>Ascomycota</taxon>
        <taxon>Pezizomycotina</taxon>
        <taxon>Sordariomycetes</taxon>
        <taxon>Sordariomycetidae</taxon>
        <taxon>Sordariales</taxon>
        <taxon>Lasiosphaeriaceae</taxon>
        <taxon>Lasiosphaeris</taxon>
    </lineage>
</organism>
<dbReference type="Pfam" id="PF12796">
    <property type="entry name" value="Ank_2"/>
    <property type="match status" value="2"/>
</dbReference>
<dbReference type="Gene3D" id="3.40.50.1580">
    <property type="entry name" value="Nucleoside phosphorylase domain"/>
    <property type="match status" value="1"/>
</dbReference>
<dbReference type="PROSITE" id="PS50297">
    <property type="entry name" value="ANK_REP_REGION"/>
    <property type="match status" value="4"/>
</dbReference>
<dbReference type="AlphaFoldDB" id="A0AA40DID2"/>
<evidence type="ECO:0000313" key="5">
    <source>
        <dbReference type="EMBL" id="KAK0704300.1"/>
    </source>
</evidence>
<dbReference type="PRINTS" id="PR01415">
    <property type="entry name" value="ANKYRIN"/>
</dbReference>
<dbReference type="Pfam" id="PF01048">
    <property type="entry name" value="PNP_UDP_1"/>
    <property type="match status" value="1"/>
</dbReference>
<dbReference type="GO" id="GO:0009116">
    <property type="term" value="P:nucleoside metabolic process"/>
    <property type="evidence" value="ECO:0007669"/>
    <property type="project" value="InterPro"/>
</dbReference>
<evidence type="ECO:0000256" key="2">
    <source>
        <dbReference type="PROSITE-ProRule" id="PRU00042"/>
    </source>
</evidence>
<dbReference type="Gene3D" id="1.25.40.20">
    <property type="entry name" value="Ankyrin repeat-containing domain"/>
    <property type="match status" value="2"/>
</dbReference>
<dbReference type="SMART" id="SM00248">
    <property type="entry name" value="ANK"/>
    <property type="match status" value="6"/>
</dbReference>
<dbReference type="InterPro" id="IPR036770">
    <property type="entry name" value="Ankyrin_rpt-contain_sf"/>
</dbReference>
<gene>
    <name evidence="5" type="ORF">B0H67DRAFT_544625</name>
</gene>
<keyword evidence="2" id="KW-0862">Zinc</keyword>
<evidence type="ECO:0000259" key="4">
    <source>
        <dbReference type="PROSITE" id="PS50157"/>
    </source>
</evidence>
<dbReference type="GO" id="GO:0008270">
    <property type="term" value="F:zinc ion binding"/>
    <property type="evidence" value="ECO:0007669"/>
    <property type="project" value="UniProtKB-KW"/>
</dbReference>